<dbReference type="Pfam" id="PF01381">
    <property type="entry name" value="HTH_3"/>
    <property type="match status" value="1"/>
</dbReference>
<gene>
    <name evidence="5" type="ORF">BN1095_1230013</name>
    <name evidence="3" type="ORF">BN1096_700345</name>
    <name evidence="4" type="ORF">BN1097_710343</name>
</gene>
<dbReference type="PANTHER" id="PTHR46558:SF11">
    <property type="entry name" value="HTH-TYPE TRANSCRIPTIONAL REGULATOR XRE"/>
    <property type="match status" value="1"/>
</dbReference>
<keyword evidence="1" id="KW-0238">DNA-binding</keyword>
<evidence type="ECO:0000313" key="3">
    <source>
        <dbReference type="EMBL" id="CDS89107.1"/>
    </source>
</evidence>
<dbReference type="PROSITE" id="PS50943">
    <property type="entry name" value="HTH_CROC1"/>
    <property type="match status" value="1"/>
</dbReference>
<protein>
    <submittedName>
        <fullName evidence="3">Transcriptional regulator, Phage-type</fullName>
    </submittedName>
</protein>
<proteinExistence type="predicted"/>
<dbReference type="SUPFAM" id="SSF47413">
    <property type="entry name" value="lambda repressor-like DNA-binding domains"/>
    <property type="match status" value="1"/>
</dbReference>
<accession>A0A069ALM4</accession>
<evidence type="ECO:0000256" key="1">
    <source>
        <dbReference type="ARBA" id="ARBA00023125"/>
    </source>
</evidence>
<dbReference type="EMBL" id="LK932525">
    <property type="protein sequence ID" value="CDS89107.1"/>
    <property type="molecule type" value="Genomic_DNA"/>
</dbReference>
<dbReference type="GO" id="GO:0003677">
    <property type="term" value="F:DNA binding"/>
    <property type="evidence" value="ECO:0007669"/>
    <property type="project" value="UniProtKB-KW"/>
</dbReference>
<dbReference type="AlphaFoldDB" id="A0A069ALM4"/>
<dbReference type="SMART" id="SM00530">
    <property type="entry name" value="HTH_XRE"/>
    <property type="match status" value="1"/>
</dbReference>
<dbReference type="InterPro" id="IPR001387">
    <property type="entry name" value="Cro/C1-type_HTH"/>
</dbReference>
<organism evidence="3">
    <name type="scientific">Clostridioides difficile</name>
    <name type="common">Peptoclostridium difficile</name>
    <dbReference type="NCBI Taxonomy" id="1496"/>
    <lineage>
        <taxon>Bacteria</taxon>
        <taxon>Bacillati</taxon>
        <taxon>Bacillota</taxon>
        <taxon>Clostridia</taxon>
        <taxon>Peptostreptococcales</taxon>
        <taxon>Peptostreptococcaceae</taxon>
        <taxon>Clostridioides</taxon>
    </lineage>
</organism>
<evidence type="ECO:0000313" key="4">
    <source>
        <dbReference type="EMBL" id="CDS89718.1"/>
    </source>
</evidence>
<evidence type="ECO:0000259" key="2">
    <source>
        <dbReference type="PROSITE" id="PS50943"/>
    </source>
</evidence>
<name>A0A069ALM4_CLODI</name>
<dbReference type="EMBL" id="LK932411">
    <property type="protein sequence ID" value="CDS89718.1"/>
    <property type="molecule type" value="Genomic_DNA"/>
</dbReference>
<dbReference type="EMBL" id="LK932765">
    <property type="protein sequence ID" value="CDS92917.1"/>
    <property type="molecule type" value="Genomic_DNA"/>
</dbReference>
<dbReference type="PANTHER" id="PTHR46558">
    <property type="entry name" value="TRACRIPTIONAL REGULATORY PROTEIN-RELATED-RELATED"/>
    <property type="match status" value="1"/>
</dbReference>
<dbReference type="CDD" id="cd00093">
    <property type="entry name" value="HTH_XRE"/>
    <property type="match status" value="1"/>
</dbReference>
<feature type="domain" description="HTH cro/C1-type" evidence="2">
    <location>
        <begin position="10"/>
        <end position="64"/>
    </location>
</feature>
<reference evidence="3" key="1">
    <citation type="submission" date="2014-07" db="EMBL/GenBank/DDBJ databases">
        <authorList>
            <person name="Monot Marc"/>
        </authorList>
    </citation>
    <scope>NUCLEOTIDE SEQUENCE</scope>
    <source>
        <strain evidence="5">7032989</strain>
        <strain evidence="4">7032994</strain>
    </source>
</reference>
<dbReference type="InterPro" id="IPR010982">
    <property type="entry name" value="Lambda_DNA-bd_dom_sf"/>
</dbReference>
<dbReference type="Gene3D" id="1.10.260.40">
    <property type="entry name" value="lambda repressor-like DNA-binding domains"/>
    <property type="match status" value="1"/>
</dbReference>
<evidence type="ECO:0000313" key="5">
    <source>
        <dbReference type="EMBL" id="CDS92917.1"/>
    </source>
</evidence>
<sequence length="163" mass="19016">MMNNTIGEKIKQYRKSINMSRDELANKIGCSVHAIAKYEQNQRMPSLDMIRKIATALSIAINKLIVEENDLDTLTNNNINLKVFNKEFDLVIHILENYDYDIKTDYKTKFKITDNVDTIKPINLNFSDFKNFSKNLNWVINGLVENFIQENSNGLIENEDEEY</sequence>